<dbReference type="InterPro" id="IPR044878">
    <property type="entry name" value="UbiA_sf"/>
</dbReference>
<evidence type="ECO:0000313" key="6">
    <source>
        <dbReference type="Proteomes" id="UP001183246"/>
    </source>
</evidence>
<evidence type="ECO:0000256" key="1">
    <source>
        <dbReference type="ARBA" id="ARBA00004141"/>
    </source>
</evidence>
<protein>
    <submittedName>
        <fullName evidence="5">UbiA family prenyltransferase</fullName>
    </submittedName>
</protein>
<dbReference type="Proteomes" id="UP001183246">
    <property type="component" value="Unassembled WGS sequence"/>
</dbReference>
<evidence type="ECO:0000256" key="3">
    <source>
        <dbReference type="ARBA" id="ARBA00022989"/>
    </source>
</evidence>
<reference evidence="6" key="1">
    <citation type="submission" date="2023-07" db="EMBL/GenBank/DDBJ databases">
        <title>30 novel species of actinomycetes from the DSMZ collection.</title>
        <authorList>
            <person name="Nouioui I."/>
        </authorList>
    </citation>
    <scope>NUCLEOTIDE SEQUENCE [LARGE SCALE GENOMIC DNA]</scope>
    <source>
        <strain evidence="6">DSM 44938</strain>
    </source>
</reference>
<organism evidence="5 6">
    <name type="scientific">Streptomyces litchfieldiae</name>
    <dbReference type="NCBI Taxonomy" id="3075543"/>
    <lineage>
        <taxon>Bacteria</taxon>
        <taxon>Bacillati</taxon>
        <taxon>Actinomycetota</taxon>
        <taxon>Actinomycetes</taxon>
        <taxon>Kitasatosporales</taxon>
        <taxon>Streptomycetaceae</taxon>
        <taxon>Streptomyces</taxon>
    </lineage>
</organism>
<accession>A0ABU2MLN7</accession>
<dbReference type="PANTHER" id="PTHR42723:SF1">
    <property type="entry name" value="CHLOROPHYLL SYNTHASE, CHLOROPLASTIC"/>
    <property type="match status" value="1"/>
</dbReference>
<keyword evidence="2" id="KW-0812">Transmembrane</keyword>
<dbReference type="PANTHER" id="PTHR42723">
    <property type="entry name" value="CHLOROPHYLL SYNTHASE"/>
    <property type="match status" value="1"/>
</dbReference>
<keyword evidence="6" id="KW-1185">Reference proteome</keyword>
<dbReference type="Gene3D" id="1.10.357.140">
    <property type="entry name" value="UbiA prenyltransferase"/>
    <property type="match status" value="1"/>
</dbReference>
<evidence type="ECO:0000256" key="4">
    <source>
        <dbReference type="ARBA" id="ARBA00023136"/>
    </source>
</evidence>
<comment type="subcellular location">
    <subcellularLocation>
        <location evidence="1">Membrane</location>
        <topology evidence="1">Multi-pass membrane protein</topology>
    </subcellularLocation>
</comment>
<evidence type="ECO:0000313" key="5">
    <source>
        <dbReference type="EMBL" id="MDT0341559.1"/>
    </source>
</evidence>
<sequence>MTRAWVELLRGPAALTVPGDLVAGAVTAGGGRPRRLAPAVASSLCLYWAGMALNDWADRDIDARERPERPLPSGRIRPAAAFAAAAGLTATGLALAATGPRQAFATATAIATTVWAYDLGLKHTPAGPAAMATARGLNVLLGAAATGRVPGRALAPAALTAGHTLAVTALSRHEAHGGPRTAPLATLAATAAIGTTLAGRRPQVPVGAGAAAYLLTAVPPLARATRRPSGERVRGGVVAGLQAMVPLQAALAARAGAPRAVPGLLLMLAAARRLSRKVTPT</sequence>
<name>A0ABU2MLN7_9ACTN</name>
<keyword evidence="3" id="KW-1133">Transmembrane helix</keyword>
<dbReference type="RefSeq" id="WP_311702684.1">
    <property type="nucleotide sequence ID" value="NZ_JAVREL010000001.1"/>
</dbReference>
<dbReference type="InterPro" id="IPR050475">
    <property type="entry name" value="Prenyltransferase_related"/>
</dbReference>
<gene>
    <name evidence="5" type="ORF">RM590_02715</name>
</gene>
<proteinExistence type="predicted"/>
<evidence type="ECO:0000256" key="2">
    <source>
        <dbReference type="ARBA" id="ARBA00022692"/>
    </source>
</evidence>
<dbReference type="NCBIfam" id="NF045897">
    <property type="entry name" value="SCO3242_trans"/>
    <property type="match status" value="1"/>
</dbReference>
<keyword evidence="4" id="KW-0472">Membrane</keyword>
<dbReference type="Pfam" id="PF01040">
    <property type="entry name" value="UbiA"/>
    <property type="match status" value="1"/>
</dbReference>
<dbReference type="InterPro" id="IPR000537">
    <property type="entry name" value="UbiA_prenyltransferase"/>
</dbReference>
<dbReference type="EMBL" id="JAVREL010000001">
    <property type="protein sequence ID" value="MDT0341559.1"/>
    <property type="molecule type" value="Genomic_DNA"/>
</dbReference>
<comment type="caution">
    <text evidence="5">The sequence shown here is derived from an EMBL/GenBank/DDBJ whole genome shotgun (WGS) entry which is preliminary data.</text>
</comment>